<dbReference type="EMBL" id="CAFBMR010000008">
    <property type="protein sequence ID" value="CAB4905555.1"/>
    <property type="molecule type" value="Genomic_DNA"/>
</dbReference>
<organism evidence="2">
    <name type="scientific">freshwater metagenome</name>
    <dbReference type="NCBI Taxonomy" id="449393"/>
    <lineage>
        <taxon>unclassified sequences</taxon>
        <taxon>metagenomes</taxon>
        <taxon>ecological metagenomes</taxon>
    </lineage>
</organism>
<evidence type="ECO:0000259" key="1">
    <source>
        <dbReference type="Pfam" id="PF18896"/>
    </source>
</evidence>
<dbReference type="AlphaFoldDB" id="A0A6J7GL25"/>
<accession>A0A6J7GL25</accession>
<reference evidence="2" key="1">
    <citation type="submission" date="2020-05" db="EMBL/GenBank/DDBJ databases">
        <authorList>
            <person name="Chiriac C."/>
            <person name="Salcher M."/>
            <person name="Ghai R."/>
            <person name="Kavagutti S V."/>
        </authorList>
    </citation>
    <scope>NUCLEOTIDE SEQUENCE</scope>
</reference>
<protein>
    <submittedName>
        <fullName evidence="2">Unannotated protein</fullName>
    </submittedName>
</protein>
<feature type="domain" description="Transglycosylase SLT" evidence="1">
    <location>
        <begin position="51"/>
        <end position="133"/>
    </location>
</feature>
<dbReference type="InterPro" id="IPR043992">
    <property type="entry name" value="SLT_3"/>
</dbReference>
<evidence type="ECO:0000313" key="2">
    <source>
        <dbReference type="EMBL" id="CAB4905555.1"/>
    </source>
</evidence>
<dbReference type="SUPFAM" id="SSF53955">
    <property type="entry name" value="Lysozyme-like"/>
    <property type="match status" value="1"/>
</dbReference>
<dbReference type="Pfam" id="PF18896">
    <property type="entry name" value="SLT_3"/>
    <property type="match status" value="1"/>
</dbReference>
<dbReference type="InterPro" id="IPR023346">
    <property type="entry name" value="Lysozyme-like_dom_sf"/>
</dbReference>
<gene>
    <name evidence="2" type="ORF">UFOPK3610_00397</name>
</gene>
<sequence>MSGMSRFRASILGGIALVIVCGLGALPAEATAAPIWVSSQSCTNSLRDTLFEAGFRGVNLHEAWAIAMRESNGEANLGPGSPGFNGHDWGLFQWNKPSWGSQSWWNDSKMVNGLYNARLAYRMSSGGRDWSLWGLDGRGRTKADLYANYGWSSQQIYSWITQPYERYFRAFSATLGRCR</sequence>
<proteinExistence type="predicted"/>
<name>A0A6J7GL25_9ZZZZ</name>